<organism evidence="1 2">
    <name type="scientific">Synoicihabitans lomoniglobus</name>
    <dbReference type="NCBI Taxonomy" id="2909285"/>
    <lineage>
        <taxon>Bacteria</taxon>
        <taxon>Pseudomonadati</taxon>
        <taxon>Verrucomicrobiota</taxon>
        <taxon>Opitutia</taxon>
        <taxon>Opitutales</taxon>
        <taxon>Opitutaceae</taxon>
        <taxon>Synoicihabitans</taxon>
    </lineage>
</organism>
<sequence>MPLFLVVGIAGSGVSWLLESRELRHGAEAQARTMAVSLAEYLYGQSWPTQSAAAQERLERAEVRFEYWKFVRAIQLWDQSGRRVHRWVSPAAGEVEDARWMQAEVATGTEESAVGELIRKSADSAVARGGALVWSADGQLQGWVECELDANDWLTESRHQEVGNLRRVVGIVILGVILAWLVSRLLAGDVRRLISSARAVGEGKYVAPDDLRVREFAELSESFGVLDGLTHEYRLKFRRAMIENEVFRTSGVLAQAFRAEVMPSIDQHIAGRRVMSRLFDASECSRWHGAGGDDQTGWLWFGRVEGLVGSEVARLAFTVKSELETLLIRQKVDPVEALQELAGYYQITRAIVVTWTSASTDLEIFDYNRETDVVARRRLTSPVRFVGHDLVADEGATIDVVVASAADAGVEQIYDHIVRFLGDTDAVVTIVE</sequence>
<evidence type="ECO:0000313" key="1">
    <source>
        <dbReference type="EMBL" id="WED65702.1"/>
    </source>
</evidence>
<reference evidence="1" key="1">
    <citation type="submission" date="2023-03" db="EMBL/GenBank/DDBJ databases">
        <title>Lomoglobus Profundus gen. nov., sp. nov., a novel member of the phylum Verrucomicrobia, isolated from deep-marine sediment of South China Sea.</title>
        <authorList>
            <person name="Ahmad T."/>
            <person name="Ishaq S.E."/>
            <person name="Wang F."/>
        </authorList>
    </citation>
    <scope>NUCLEOTIDE SEQUENCE</scope>
    <source>
        <strain evidence="1">LMO-M01</strain>
    </source>
</reference>
<accession>A0AAF0CIR6</accession>
<dbReference type="EMBL" id="CP119075">
    <property type="protein sequence ID" value="WED65702.1"/>
    <property type="molecule type" value="Genomic_DNA"/>
</dbReference>
<evidence type="ECO:0000313" key="2">
    <source>
        <dbReference type="Proteomes" id="UP001218638"/>
    </source>
</evidence>
<keyword evidence="2" id="KW-1185">Reference proteome</keyword>
<dbReference type="AlphaFoldDB" id="A0AAF0CIR6"/>
<name>A0AAF0CIR6_9BACT</name>
<proteinExistence type="predicted"/>
<dbReference type="KEGG" id="slom:PXH66_02430"/>
<evidence type="ECO:0008006" key="3">
    <source>
        <dbReference type="Google" id="ProtNLM"/>
    </source>
</evidence>
<dbReference type="Proteomes" id="UP001218638">
    <property type="component" value="Chromosome"/>
</dbReference>
<dbReference type="RefSeq" id="WP_330932208.1">
    <property type="nucleotide sequence ID" value="NZ_CP119075.1"/>
</dbReference>
<protein>
    <recommendedName>
        <fullName evidence="3">HAMP domain-containing protein</fullName>
    </recommendedName>
</protein>
<gene>
    <name evidence="1" type="ORF">PXH66_02430</name>
</gene>